<evidence type="ECO:0000313" key="2">
    <source>
        <dbReference type="Proteomes" id="UP001497512"/>
    </source>
</evidence>
<proteinExistence type="predicted"/>
<reference evidence="1" key="1">
    <citation type="submission" date="2024-02" db="EMBL/GenBank/DDBJ databases">
        <authorList>
            <consortium name="ELIXIR-Norway"/>
            <consortium name="Elixir Norway"/>
        </authorList>
    </citation>
    <scope>NUCLEOTIDE SEQUENCE</scope>
</reference>
<organism evidence="1 2">
    <name type="scientific">Sphagnum troendelagicum</name>
    <dbReference type="NCBI Taxonomy" id="128251"/>
    <lineage>
        <taxon>Eukaryota</taxon>
        <taxon>Viridiplantae</taxon>
        <taxon>Streptophyta</taxon>
        <taxon>Embryophyta</taxon>
        <taxon>Bryophyta</taxon>
        <taxon>Sphagnophytina</taxon>
        <taxon>Sphagnopsida</taxon>
        <taxon>Sphagnales</taxon>
        <taxon>Sphagnaceae</taxon>
        <taxon>Sphagnum</taxon>
    </lineage>
</organism>
<protein>
    <submittedName>
        <fullName evidence="1">Uncharacterized protein</fullName>
    </submittedName>
</protein>
<accession>A0ABP0V1D5</accession>
<gene>
    <name evidence="1" type="ORF">CSSPTR1EN2_LOCUS22626</name>
</gene>
<sequence>MEGAIWRHHLQSVSPYWHVPRLVSRVFHNGCKALKGSDRSIYPASQRSSHLQVKHAPLVLKMLQKSNPLCSFPISPSFFFLFFSKLSSSFIYHVNALSLVFLNNCKYL</sequence>
<dbReference type="Proteomes" id="UP001497512">
    <property type="component" value="Chromosome 8"/>
</dbReference>
<dbReference type="EMBL" id="OZ019900">
    <property type="protein sequence ID" value="CAK9235257.1"/>
    <property type="molecule type" value="Genomic_DNA"/>
</dbReference>
<evidence type="ECO:0000313" key="1">
    <source>
        <dbReference type="EMBL" id="CAK9235257.1"/>
    </source>
</evidence>
<name>A0ABP0V1D5_9BRYO</name>
<keyword evidence="2" id="KW-1185">Reference proteome</keyword>